<name>A0A372IS10_9BACT</name>
<dbReference type="Pfam" id="PF01850">
    <property type="entry name" value="PIN"/>
    <property type="match status" value="1"/>
</dbReference>
<dbReference type="InterPro" id="IPR039018">
    <property type="entry name" value="VapC20-like"/>
</dbReference>
<protein>
    <submittedName>
        <fullName evidence="2">PIN domain-containing protein</fullName>
    </submittedName>
</protein>
<dbReference type="GO" id="GO:0016075">
    <property type="term" value="P:rRNA catabolic process"/>
    <property type="evidence" value="ECO:0007669"/>
    <property type="project" value="TreeGrafter"/>
</dbReference>
<dbReference type="AlphaFoldDB" id="A0A372IS10"/>
<organism evidence="2 3">
    <name type="scientific">Paracidobacterium acidisoli</name>
    <dbReference type="NCBI Taxonomy" id="2303751"/>
    <lineage>
        <taxon>Bacteria</taxon>
        <taxon>Pseudomonadati</taxon>
        <taxon>Acidobacteriota</taxon>
        <taxon>Terriglobia</taxon>
        <taxon>Terriglobales</taxon>
        <taxon>Acidobacteriaceae</taxon>
        <taxon>Paracidobacterium</taxon>
    </lineage>
</organism>
<feature type="domain" description="PIN" evidence="1">
    <location>
        <begin position="4"/>
        <end position="130"/>
    </location>
</feature>
<dbReference type="Gene3D" id="3.40.50.1010">
    <property type="entry name" value="5'-nuclease"/>
    <property type="match status" value="1"/>
</dbReference>
<dbReference type="GO" id="GO:0004521">
    <property type="term" value="F:RNA endonuclease activity"/>
    <property type="evidence" value="ECO:0007669"/>
    <property type="project" value="InterPro"/>
</dbReference>
<dbReference type="Proteomes" id="UP000264702">
    <property type="component" value="Unassembled WGS sequence"/>
</dbReference>
<evidence type="ECO:0000259" key="1">
    <source>
        <dbReference type="Pfam" id="PF01850"/>
    </source>
</evidence>
<reference evidence="2 3" key="1">
    <citation type="submission" date="2018-08" db="EMBL/GenBank/DDBJ databases">
        <title>Acidipila sp. 4G-K13, an acidobacterium isolated from forest soil.</title>
        <authorList>
            <person name="Gao Z.-H."/>
            <person name="Qiu L.-H."/>
        </authorList>
    </citation>
    <scope>NUCLEOTIDE SEQUENCE [LARGE SCALE GENOMIC DNA]</scope>
    <source>
        <strain evidence="2 3">4G-K13</strain>
    </source>
</reference>
<evidence type="ECO:0000313" key="2">
    <source>
        <dbReference type="EMBL" id="RFU17551.1"/>
    </source>
</evidence>
<dbReference type="InterPro" id="IPR029060">
    <property type="entry name" value="PIN-like_dom_sf"/>
</dbReference>
<dbReference type="PANTHER" id="PTHR42188">
    <property type="entry name" value="23S RRNA-SPECIFIC ENDONUCLEASE VAPC20"/>
    <property type="match status" value="1"/>
</dbReference>
<dbReference type="EMBL" id="QVQT01000002">
    <property type="protein sequence ID" value="RFU17551.1"/>
    <property type="molecule type" value="Genomic_DNA"/>
</dbReference>
<comment type="caution">
    <text evidence="2">The sequence shown here is derived from an EMBL/GenBank/DDBJ whole genome shotgun (WGS) entry which is preliminary data.</text>
</comment>
<dbReference type="OrthoDB" id="164456at2"/>
<dbReference type="RefSeq" id="WP_117298301.1">
    <property type="nucleotide sequence ID" value="NZ_QVQT02000002.1"/>
</dbReference>
<dbReference type="PANTHER" id="PTHR42188:SF1">
    <property type="entry name" value="23S RRNA-SPECIFIC ENDONUCLEASE VAPC20"/>
    <property type="match status" value="1"/>
</dbReference>
<evidence type="ECO:0000313" key="3">
    <source>
        <dbReference type="Proteomes" id="UP000264702"/>
    </source>
</evidence>
<dbReference type="SUPFAM" id="SSF88723">
    <property type="entry name" value="PIN domain-like"/>
    <property type="match status" value="1"/>
</dbReference>
<accession>A0A372IS10</accession>
<keyword evidence="3" id="KW-1185">Reference proteome</keyword>
<sequence length="135" mass="15385">MERVFADTGYWIALLNARDELHQKASAVSRDIVPDQIVTSEMILTEFLNSFSDYGIHLRQAAAKAVESLRQSKVRIFPQTPQLFANALHQYQLMADKSWSLTDCASFLIMEEERLTAALTHDRHFAQAGFQALLR</sequence>
<proteinExistence type="predicted"/>
<gene>
    <name evidence="2" type="ORF">D0Y96_05280</name>
</gene>
<dbReference type="InterPro" id="IPR002716">
    <property type="entry name" value="PIN_dom"/>
</dbReference>